<sequence>MKGFLKVVVVLIVLLLVFYYTDDRIKENELLESLPKQVTAIPQLNDGVGAPITQTSRPAEGLSTYVGKSTDELIEKMGKPDRIEPSSYGYNWWIYFEDINFMAGVTTENQVNQIYTSTLLSDVKPFTIGQKVEDIYRFTIVESEVNVSLNDNVYTFSLNGEDQKNRLLIIYKDLYAQLYVDQVDGVLEGVRFIDPETLVLHQPYDMTFTGEMLVPHVPSSTVQVEVDRAAERQIFELTNSYRQKRNIPELEMDYQLKVVAQKHSKDLMLGSYSSSQALEPDNLTNRLKEAGIDQKRAGENIASNYVDAIEVVHGWLNSSAHRKVMLDKYFTHIGTGVFGKVYSESLILKNKDDDRRK</sequence>
<dbReference type="InterPro" id="IPR029410">
    <property type="entry name" value="CAP_assoc"/>
</dbReference>
<dbReference type="PANTHER" id="PTHR31157:SF26">
    <property type="entry name" value="SCP-LIKE EXTRACELLULAR PROTEIN"/>
    <property type="match status" value="1"/>
</dbReference>
<name>A0ABW4SK37_9BACL</name>
<evidence type="ECO:0000259" key="1">
    <source>
        <dbReference type="Pfam" id="PF00188"/>
    </source>
</evidence>
<dbReference type="EMBL" id="JBHUGI010000032">
    <property type="protein sequence ID" value="MFD1928991.1"/>
    <property type="molecule type" value="Genomic_DNA"/>
</dbReference>
<dbReference type="SUPFAM" id="SSF55797">
    <property type="entry name" value="PR-1-like"/>
    <property type="match status" value="1"/>
</dbReference>
<evidence type="ECO:0000313" key="3">
    <source>
        <dbReference type="EMBL" id="MFD1928991.1"/>
    </source>
</evidence>
<dbReference type="PANTHER" id="PTHR31157">
    <property type="entry name" value="SCP DOMAIN-CONTAINING PROTEIN"/>
    <property type="match status" value="1"/>
</dbReference>
<organism evidence="3 4">
    <name type="scientific">Sporosarcina siberiensis</name>
    <dbReference type="NCBI Taxonomy" id="1365606"/>
    <lineage>
        <taxon>Bacteria</taxon>
        <taxon>Bacillati</taxon>
        <taxon>Bacillota</taxon>
        <taxon>Bacilli</taxon>
        <taxon>Bacillales</taxon>
        <taxon>Caryophanaceae</taxon>
        <taxon>Sporosarcina</taxon>
    </lineage>
</organism>
<feature type="domain" description="CAP-associated" evidence="2">
    <location>
        <begin position="67"/>
        <end position="204"/>
    </location>
</feature>
<gene>
    <name evidence="3" type="ORF">ACFSFY_13190</name>
</gene>
<feature type="domain" description="SCP" evidence="1">
    <location>
        <begin position="236"/>
        <end position="337"/>
    </location>
</feature>
<dbReference type="Gene3D" id="3.40.33.10">
    <property type="entry name" value="CAP"/>
    <property type="match status" value="1"/>
</dbReference>
<proteinExistence type="predicted"/>
<dbReference type="InterPro" id="IPR014044">
    <property type="entry name" value="CAP_dom"/>
</dbReference>
<evidence type="ECO:0000259" key="2">
    <source>
        <dbReference type="Pfam" id="PF14504"/>
    </source>
</evidence>
<evidence type="ECO:0000313" key="4">
    <source>
        <dbReference type="Proteomes" id="UP001597218"/>
    </source>
</evidence>
<protein>
    <submittedName>
        <fullName evidence="3">CAP domain-containing protein</fullName>
    </submittedName>
</protein>
<dbReference type="InterPro" id="IPR035940">
    <property type="entry name" value="CAP_sf"/>
</dbReference>
<comment type="caution">
    <text evidence="3">The sequence shown here is derived from an EMBL/GenBank/DDBJ whole genome shotgun (WGS) entry which is preliminary data.</text>
</comment>
<dbReference type="CDD" id="cd05379">
    <property type="entry name" value="CAP_bacterial"/>
    <property type="match status" value="1"/>
</dbReference>
<accession>A0ABW4SK37</accession>
<dbReference type="Proteomes" id="UP001597218">
    <property type="component" value="Unassembled WGS sequence"/>
</dbReference>
<reference evidence="4" key="1">
    <citation type="journal article" date="2019" name="Int. J. Syst. Evol. Microbiol.">
        <title>The Global Catalogue of Microorganisms (GCM) 10K type strain sequencing project: providing services to taxonomists for standard genome sequencing and annotation.</title>
        <authorList>
            <consortium name="The Broad Institute Genomics Platform"/>
            <consortium name="The Broad Institute Genome Sequencing Center for Infectious Disease"/>
            <person name="Wu L."/>
            <person name="Ma J."/>
        </authorList>
    </citation>
    <scope>NUCLEOTIDE SEQUENCE [LARGE SCALE GENOMIC DNA]</scope>
    <source>
        <strain evidence="4">CGMCC 4.7177</strain>
    </source>
</reference>
<keyword evidence="4" id="KW-1185">Reference proteome</keyword>
<dbReference type="RefSeq" id="WP_381538740.1">
    <property type="nucleotide sequence ID" value="NZ_JBHUGI010000032.1"/>
</dbReference>
<dbReference type="Pfam" id="PF00188">
    <property type="entry name" value="CAP"/>
    <property type="match status" value="1"/>
</dbReference>
<dbReference type="Pfam" id="PF14504">
    <property type="entry name" value="CAP_assoc_N"/>
    <property type="match status" value="1"/>
</dbReference>